<gene>
    <name evidence="2" type="ORF">PXC00_04020</name>
</gene>
<evidence type="ECO:0000259" key="1">
    <source>
        <dbReference type="PROSITE" id="PS50042"/>
    </source>
</evidence>
<reference evidence="2 3" key="1">
    <citation type="submission" date="2024-06" db="EMBL/GenBank/DDBJ databases">
        <title>Caproicibacterium argilliputei sp. nov, a novel caproic acid producing anaerobic bacterium isolated from pit mud.</title>
        <authorList>
            <person name="Xia S."/>
        </authorList>
    </citation>
    <scope>NUCLEOTIDE SEQUENCE [LARGE SCALE GENOMIC DNA]</scope>
    <source>
        <strain evidence="2 3">ZCY20-5</strain>
    </source>
</reference>
<feature type="domain" description="Cyclic nucleotide-binding" evidence="1">
    <location>
        <begin position="306"/>
        <end position="367"/>
    </location>
</feature>
<dbReference type="EMBL" id="CP135996">
    <property type="protein sequence ID" value="WOC33054.1"/>
    <property type="molecule type" value="Genomic_DNA"/>
</dbReference>
<reference evidence="3" key="3">
    <citation type="submission" date="2024-06" db="EMBL/GenBank/DDBJ databases">
        <authorList>
            <person name="Zeng C."/>
        </authorList>
    </citation>
    <scope>NUCLEOTIDE SEQUENCE [LARGE SCALE GENOMIC DNA]</scope>
    <source>
        <strain evidence="3">ZCY20-5</strain>
    </source>
</reference>
<keyword evidence="3" id="KW-1185">Reference proteome</keyword>
<evidence type="ECO:0000313" key="2">
    <source>
        <dbReference type="EMBL" id="WOC33054.1"/>
    </source>
</evidence>
<name>A0AA97DAY5_9FIRM</name>
<organism evidence="2 3">
    <name type="scientific">Caproicibacterium argilliputei</name>
    <dbReference type="NCBI Taxonomy" id="3030016"/>
    <lineage>
        <taxon>Bacteria</taxon>
        <taxon>Bacillati</taxon>
        <taxon>Bacillota</taxon>
        <taxon>Clostridia</taxon>
        <taxon>Eubacteriales</taxon>
        <taxon>Oscillospiraceae</taxon>
        <taxon>Caproicibacterium</taxon>
    </lineage>
</organism>
<accession>A0AA97DAY5</accession>
<dbReference type="AlphaFoldDB" id="A0AA97DAY5"/>
<proteinExistence type="predicted"/>
<sequence>MADTKVGTAKVGASAVGAVSAGNVTSSDIKVQLSLVKAVGKSGFGIPLILAGGQDQEIPYTECLDLDEVRAVCGVNSVIYTAAALMLAQSTERFKIAVRAVTGKSAEEIPNLLGKDWRQLVVPTEGADGESTVEELSDVVEATDRMYFATVRDLNTVPEAAYSGIQDGQPAQIARDRTVGFYYPQKGVYATAALVGKIAQKQPGTYTCKNLILDNLQPLELDDTMVQSVQDKGCLTFVTKAGDNVTTEGKTIGGEYIDIVDGKDYIIYRIQHDSQKILNQSDKVPYNDNGIAQLEAACVGVMKDCYGDGNLIIATGDDGKPAYTVQYGKLSQTSAAERANRHYSLGRFSFSLLGAIHSADVNGSIII</sequence>
<dbReference type="Proteomes" id="UP001300604">
    <property type="component" value="Chromosome"/>
</dbReference>
<reference evidence="3" key="2">
    <citation type="submission" date="2024-06" db="EMBL/GenBank/DDBJ databases">
        <title>Caproicibacterium argilliputei sp. nov, a novel caproic acid producing anaerobic bacterium isolated from pit mud.</title>
        <authorList>
            <person name="Zeng C."/>
        </authorList>
    </citation>
    <scope>NUCLEOTIDE SEQUENCE [LARGE SCALE GENOMIC DNA]</scope>
    <source>
        <strain evidence="3">ZCY20-5</strain>
    </source>
</reference>
<dbReference type="InterPro" id="IPR000595">
    <property type="entry name" value="cNMP-bd_dom"/>
</dbReference>
<protein>
    <submittedName>
        <fullName evidence="2">DUF3383 family protein</fullName>
    </submittedName>
</protein>
<dbReference type="KEGG" id="carl:PXC00_04020"/>
<dbReference type="RefSeq" id="WP_275846936.1">
    <property type="nucleotide sequence ID" value="NZ_CP135996.1"/>
</dbReference>
<dbReference type="PROSITE" id="PS50042">
    <property type="entry name" value="CNMP_BINDING_3"/>
    <property type="match status" value="1"/>
</dbReference>
<evidence type="ECO:0000313" key="3">
    <source>
        <dbReference type="Proteomes" id="UP001300604"/>
    </source>
</evidence>